<dbReference type="EMBL" id="JAHQXF010000002">
    <property type="protein sequence ID" value="MBV0924976.1"/>
    <property type="molecule type" value="Genomic_DNA"/>
</dbReference>
<dbReference type="GO" id="GO:1904680">
    <property type="term" value="F:peptide transmembrane transporter activity"/>
    <property type="evidence" value="ECO:0007669"/>
    <property type="project" value="TreeGrafter"/>
</dbReference>
<protein>
    <submittedName>
        <fullName evidence="6">ABC transporter substrate-binding protein</fullName>
    </submittedName>
</protein>
<keyword evidence="3" id="KW-0732">Signal</keyword>
<reference evidence="6 7" key="1">
    <citation type="submission" date="2021-06" db="EMBL/GenBank/DDBJ databases">
        <title>New haloarchaea isolates fom saline soil.</title>
        <authorList>
            <person name="Duran-Viseras A."/>
            <person name="Sanchez-Porro C.S."/>
            <person name="Ventosa A."/>
        </authorList>
    </citation>
    <scope>NUCLEOTIDE SEQUENCE [LARGE SCALE GENOMIC DNA]</scope>
    <source>
        <strain evidence="6 7">JCM 183640</strain>
    </source>
</reference>
<feature type="compositionally biased region" description="Basic and acidic residues" evidence="4">
    <location>
        <begin position="35"/>
        <end position="50"/>
    </location>
</feature>
<dbReference type="CDD" id="cd00995">
    <property type="entry name" value="PBP2_NikA_DppA_OppA_like"/>
    <property type="match status" value="1"/>
</dbReference>
<evidence type="ECO:0000313" key="6">
    <source>
        <dbReference type="EMBL" id="MBV0924976.1"/>
    </source>
</evidence>
<organism evidence="6 7">
    <name type="scientific">Haloarcula limicola</name>
    <dbReference type="NCBI Taxonomy" id="1429915"/>
    <lineage>
        <taxon>Archaea</taxon>
        <taxon>Methanobacteriati</taxon>
        <taxon>Methanobacteriota</taxon>
        <taxon>Stenosarchaea group</taxon>
        <taxon>Halobacteria</taxon>
        <taxon>Halobacteriales</taxon>
        <taxon>Haloarculaceae</taxon>
        <taxon>Haloarcula</taxon>
    </lineage>
</organism>
<proteinExistence type="inferred from homology"/>
<dbReference type="PANTHER" id="PTHR30290">
    <property type="entry name" value="PERIPLASMIC BINDING COMPONENT OF ABC TRANSPORTER"/>
    <property type="match status" value="1"/>
</dbReference>
<feature type="compositionally biased region" description="Gly residues" evidence="4">
    <location>
        <begin position="19"/>
        <end position="30"/>
    </location>
</feature>
<comment type="caution">
    <text evidence="6">The sequence shown here is derived from an EMBL/GenBank/DDBJ whole genome shotgun (WGS) entry which is preliminary data.</text>
</comment>
<evidence type="ECO:0000313" key="7">
    <source>
        <dbReference type="Proteomes" id="UP000766550"/>
    </source>
</evidence>
<dbReference type="InterPro" id="IPR000914">
    <property type="entry name" value="SBP_5_dom"/>
</dbReference>
<dbReference type="OrthoDB" id="194307at2157"/>
<sequence>MQTVAGLGAASVAGCSGLTGGDGGDGGDGGSVDPVQERETVEPGDIKEGGTFKTAIGENPDTFDYVESTSASATILHNLLYEGMVTTDAAGKLYPWLAESYEQVAVNDVTAADYTSYMSSAQYAETDDGAVYIDTDAQVIIESPDNPNSPSAGDEAQVLTPKEATQAVSDGTFGMHYTFQLHEGIKFHDGEELTAPNVVASYERVQNSGLSGQIYDSLLDIQANGDYTVELYMQLPDAAAIRELGGLPVYPTKMTDLELGQMDPRQGNTPLGTGMFKLKEFNNEEYVLFEKNENYWFDTGMKDWFEGPSEFPNGPVVDEVDVAIIGSDSQRAAALESGEIDMSYGLTASTLTNYQQAEDYRTAPTNGAGYTFLQFPVRQEPWTNAKIRRAANKLIPRQSISENIFQGWEEPAWVPLPPLAARTGSTDYEAMVENLKSYNTYEPEAAAELAEEAAGEADVEFPIEVTLETNSDNDDRVRTVELIAESMSQEIDGTQYFDVSVNTKEFLTFISQLLSTDYWKQGKLAFIGLSGGFNPHGYAKSVHSPQNFAQCCNFQNIDIEELNQAMEQARYGPEVAQDPELRRERYEKVWKMILEENANSYGTHSTLVGVVNNDVKGFNTYPSTQDIIGYAMYNPADQQITYLDR</sequence>
<gene>
    <name evidence="6" type="ORF">KTS45_12285</name>
</gene>
<feature type="domain" description="Solute-binding protein family 5" evidence="5">
    <location>
        <begin position="174"/>
        <end position="532"/>
    </location>
</feature>
<dbReference type="GO" id="GO:0043190">
    <property type="term" value="C:ATP-binding cassette (ABC) transporter complex"/>
    <property type="evidence" value="ECO:0007669"/>
    <property type="project" value="InterPro"/>
</dbReference>
<dbReference type="InterPro" id="IPR039424">
    <property type="entry name" value="SBP_5"/>
</dbReference>
<comment type="similarity">
    <text evidence="1">Belongs to the bacterial solute-binding protein 5 family.</text>
</comment>
<dbReference type="Gene3D" id="3.40.190.10">
    <property type="entry name" value="Periplasmic binding protein-like II"/>
    <property type="match status" value="1"/>
</dbReference>
<keyword evidence="7" id="KW-1185">Reference proteome</keyword>
<dbReference type="AlphaFoldDB" id="A0A8J7YAC8"/>
<dbReference type="GO" id="GO:0042597">
    <property type="term" value="C:periplasmic space"/>
    <property type="evidence" value="ECO:0007669"/>
    <property type="project" value="UniProtKB-ARBA"/>
</dbReference>
<name>A0A8J7YAC8_9EURY</name>
<dbReference type="PIRSF" id="PIRSF002741">
    <property type="entry name" value="MppA"/>
    <property type="match status" value="1"/>
</dbReference>
<dbReference type="Gene3D" id="3.10.105.10">
    <property type="entry name" value="Dipeptide-binding Protein, Domain 3"/>
    <property type="match status" value="1"/>
</dbReference>
<evidence type="ECO:0000256" key="4">
    <source>
        <dbReference type="SAM" id="MobiDB-lite"/>
    </source>
</evidence>
<dbReference type="GO" id="GO:0015833">
    <property type="term" value="P:peptide transport"/>
    <property type="evidence" value="ECO:0007669"/>
    <property type="project" value="TreeGrafter"/>
</dbReference>
<feature type="region of interest" description="Disordered" evidence="4">
    <location>
        <begin position="19"/>
        <end position="54"/>
    </location>
</feature>
<dbReference type="InterPro" id="IPR030678">
    <property type="entry name" value="Peptide/Ni-bd"/>
</dbReference>
<dbReference type="SUPFAM" id="SSF53850">
    <property type="entry name" value="Periplasmic binding protein-like II"/>
    <property type="match status" value="1"/>
</dbReference>
<dbReference type="Proteomes" id="UP000766550">
    <property type="component" value="Unassembled WGS sequence"/>
</dbReference>
<keyword evidence="2" id="KW-0813">Transport</keyword>
<evidence type="ECO:0000256" key="2">
    <source>
        <dbReference type="ARBA" id="ARBA00022448"/>
    </source>
</evidence>
<evidence type="ECO:0000259" key="5">
    <source>
        <dbReference type="Pfam" id="PF00496"/>
    </source>
</evidence>
<evidence type="ECO:0000256" key="1">
    <source>
        <dbReference type="ARBA" id="ARBA00005695"/>
    </source>
</evidence>
<dbReference type="PANTHER" id="PTHR30290:SF9">
    <property type="entry name" value="OLIGOPEPTIDE-BINDING PROTEIN APPA"/>
    <property type="match status" value="1"/>
</dbReference>
<accession>A0A8J7YAC8</accession>
<dbReference type="Pfam" id="PF00496">
    <property type="entry name" value="SBP_bac_5"/>
    <property type="match status" value="1"/>
</dbReference>
<evidence type="ECO:0000256" key="3">
    <source>
        <dbReference type="ARBA" id="ARBA00022729"/>
    </source>
</evidence>